<dbReference type="HOGENOM" id="CLU_102538_0_0_10"/>
<proteinExistence type="predicted"/>
<keyword evidence="2" id="KW-1185">Reference proteome</keyword>
<reference evidence="1 2" key="1">
    <citation type="submission" date="2013-12" db="EMBL/GenBank/DDBJ databases">
        <authorList>
            <consortium name="DOE Joint Genome Institute"/>
            <person name="Eisen J."/>
            <person name="Huntemann M."/>
            <person name="Han J."/>
            <person name="Chen A."/>
            <person name="Kyrpides N."/>
            <person name="Mavromatis K."/>
            <person name="Markowitz V."/>
            <person name="Palaniappan K."/>
            <person name="Ivanova N."/>
            <person name="Schaumberg A."/>
            <person name="Pati A."/>
            <person name="Liolios K."/>
            <person name="Nordberg H.P."/>
            <person name="Cantor M.N."/>
            <person name="Hua S.X."/>
            <person name="Woyke T."/>
        </authorList>
    </citation>
    <scope>NUCLEOTIDE SEQUENCE [LARGE SCALE GENOMIC DNA]</scope>
    <source>
        <strain evidence="2">DSM 18177</strain>
    </source>
</reference>
<dbReference type="eggNOG" id="COG3663">
    <property type="taxonomic scope" value="Bacteria"/>
</dbReference>
<sequence length="206" mass="23500">MQHNMADDTSPSPAPVEMHPLSPFLPAQARILLLGSFPPPRKRWSMEFFYPNFTNDMWRIFGLLFFNDKDHFVDTEHKRFRREAIENFLQEQGIAVSDTVAVARRLNGNASDLTLEVVESLDLARMLDRLPYCHTLVTTGQKATDTLCAITGATPPPIGQYASLTYHGRSMRLYRMPSTSRAYPKPLAEKAAVYRTIFQDLTIQTY</sequence>
<dbReference type="CDD" id="cd10032">
    <property type="entry name" value="UDG-F6_HDG"/>
    <property type="match status" value="1"/>
</dbReference>
<name>W0EMV9_9BACT</name>
<dbReference type="AlphaFoldDB" id="W0EMV9"/>
<dbReference type="KEGG" id="bvs:BARVI_04180"/>
<accession>W0EMV9</accession>
<protein>
    <submittedName>
        <fullName evidence="1">DNA glycosylase</fullName>
    </submittedName>
</protein>
<dbReference type="STRING" id="880074.BARVI_04180"/>
<gene>
    <name evidence="1" type="ORF">BARVI_04180</name>
</gene>
<dbReference type="PATRIC" id="fig|880074.11.peg.878"/>
<organism evidence="1 2">
    <name type="scientific">Barnesiella viscericola DSM 18177</name>
    <dbReference type="NCBI Taxonomy" id="880074"/>
    <lineage>
        <taxon>Bacteria</taxon>
        <taxon>Pseudomonadati</taxon>
        <taxon>Bacteroidota</taxon>
        <taxon>Bacteroidia</taxon>
        <taxon>Bacteroidales</taxon>
        <taxon>Barnesiellaceae</taxon>
        <taxon>Barnesiella</taxon>
    </lineage>
</organism>
<dbReference type="SUPFAM" id="SSF52141">
    <property type="entry name" value="Uracil-DNA glycosylase-like"/>
    <property type="match status" value="1"/>
</dbReference>
<dbReference type="Gene3D" id="3.40.470.10">
    <property type="entry name" value="Uracil-DNA glycosylase-like domain"/>
    <property type="match status" value="1"/>
</dbReference>
<evidence type="ECO:0000313" key="1">
    <source>
        <dbReference type="EMBL" id="AHF12117.1"/>
    </source>
</evidence>
<dbReference type="Proteomes" id="UP000018901">
    <property type="component" value="Chromosome"/>
</dbReference>
<dbReference type="EMBL" id="CP007034">
    <property type="protein sequence ID" value="AHF12117.1"/>
    <property type="molecule type" value="Genomic_DNA"/>
</dbReference>
<dbReference type="InterPro" id="IPR036895">
    <property type="entry name" value="Uracil-DNA_glycosylase-like_sf"/>
</dbReference>
<evidence type="ECO:0000313" key="2">
    <source>
        <dbReference type="Proteomes" id="UP000018901"/>
    </source>
</evidence>